<dbReference type="EMBL" id="JAHZUY010000006">
    <property type="protein sequence ID" value="MBW8268747.1"/>
    <property type="molecule type" value="Genomic_DNA"/>
</dbReference>
<evidence type="ECO:0000259" key="1">
    <source>
        <dbReference type="Pfam" id="PF18734"/>
    </source>
</evidence>
<comment type="caution">
    <text evidence="2">The sequence shown here is derived from an EMBL/GenBank/DDBJ whole genome shotgun (WGS) entry which is preliminary data.</text>
</comment>
<name>A0ABS7F198_9PROT</name>
<dbReference type="Proteomes" id="UP001519924">
    <property type="component" value="Unassembled WGS sequence"/>
</dbReference>
<reference evidence="2 3" key="1">
    <citation type="submission" date="2021-08" db="EMBL/GenBank/DDBJ databases">
        <title>Caldovatus sediminis gen. nov., sp. nov., a moderately thermophilic bacterium isolated from a hot spring.</title>
        <authorList>
            <person name="Hu C.-J."/>
            <person name="Li W.-J."/>
            <person name="Xian W.-D."/>
        </authorList>
    </citation>
    <scope>NUCLEOTIDE SEQUENCE [LARGE SCALE GENOMIC DNA]</scope>
    <source>
        <strain evidence="2 3">SYSU G05006</strain>
    </source>
</reference>
<keyword evidence="3" id="KW-1185">Reference proteome</keyword>
<accession>A0ABS7F198</accession>
<feature type="domain" description="HEPN AbiU2-like" evidence="1">
    <location>
        <begin position="9"/>
        <end position="106"/>
    </location>
</feature>
<gene>
    <name evidence="2" type="ORF">K1J50_04540</name>
</gene>
<proteinExistence type="predicted"/>
<organism evidence="2 3">
    <name type="scientific">Caldovatus aquaticus</name>
    <dbReference type="NCBI Taxonomy" id="2865671"/>
    <lineage>
        <taxon>Bacteria</taxon>
        <taxon>Pseudomonadati</taxon>
        <taxon>Pseudomonadota</taxon>
        <taxon>Alphaproteobacteria</taxon>
        <taxon>Acetobacterales</taxon>
        <taxon>Roseomonadaceae</taxon>
        <taxon>Caldovatus</taxon>
    </lineage>
</organism>
<evidence type="ECO:0000313" key="3">
    <source>
        <dbReference type="Proteomes" id="UP001519924"/>
    </source>
</evidence>
<dbReference type="RefSeq" id="WP_220116249.1">
    <property type="nucleotide sequence ID" value="NZ_JAHZUY010000006.1"/>
</dbReference>
<dbReference type="InterPro" id="IPR040704">
    <property type="entry name" value="HEPN_AbiU2"/>
</dbReference>
<protein>
    <recommendedName>
        <fullName evidence="1">HEPN AbiU2-like domain-containing protein</fullName>
    </recommendedName>
</protein>
<evidence type="ECO:0000313" key="2">
    <source>
        <dbReference type="EMBL" id="MBW8268747.1"/>
    </source>
</evidence>
<dbReference type="Pfam" id="PF18734">
    <property type="entry name" value="HEPN_AbiU2"/>
    <property type="match status" value="1"/>
</dbReference>
<sequence>MEKRKRAQSANAYEWISAYMADVYEQNDQYFDRLLFSLSERYGLYRTKIRPIRNQIYAHTVFSTYDDKIQKIHEKVFYSDLVKLAEFINDLHDTLWQLFHNGSMSFTRAPWDVAAIVADLDRNGAPRTTRHEIVRSVRDLLRTLVAAPRP</sequence>